<dbReference type="EMBL" id="CM037161">
    <property type="protein sequence ID" value="KAH7854410.1"/>
    <property type="molecule type" value="Genomic_DNA"/>
</dbReference>
<evidence type="ECO:0000313" key="2">
    <source>
        <dbReference type="Proteomes" id="UP000828048"/>
    </source>
</evidence>
<gene>
    <name evidence="1" type="ORF">Vadar_013480</name>
</gene>
<name>A0ACB7YLJ6_9ERIC</name>
<reference evidence="1 2" key="1">
    <citation type="journal article" date="2021" name="Hortic Res">
        <title>High-quality reference genome and annotation aids understanding of berry development for evergreen blueberry (Vaccinium darrowii).</title>
        <authorList>
            <person name="Yu J."/>
            <person name="Hulse-Kemp A.M."/>
            <person name="Babiker E."/>
            <person name="Staton M."/>
        </authorList>
    </citation>
    <scope>NUCLEOTIDE SEQUENCE [LARGE SCALE GENOMIC DNA]</scope>
    <source>
        <strain evidence="2">cv. NJ 8807/NJ 8810</strain>
        <tissue evidence="1">Young leaf</tissue>
    </source>
</reference>
<dbReference type="Proteomes" id="UP000828048">
    <property type="component" value="Chromosome 11"/>
</dbReference>
<comment type="caution">
    <text evidence="1">The sequence shown here is derived from an EMBL/GenBank/DDBJ whole genome shotgun (WGS) entry which is preliminary data.</text>
</comment>
<protein>
    <submittedName>
        <fullName evidence="1">Uncharacterized protein</fullName>
    </submittedName>
</protein>
<organism evidence="1 2">
    <name type="scientific">Vaccinium darrowii</name>
    <dbReference type="NCBI Taxonomy" id="229202"/>
    <lineage>
        <taxon>Eukaryota</taxon>
        <taxon>Viridiplantae</taxon>
        <taxon>Streptophyta</taxon>
        <taxon>Embryophyta</taxon>
        <taxon>Tracheophyta</taxon>
        <taxon>Spermatophyta</taxon>
        <taxon>Magnoliopsida</taxon>
        <taxon>eudicotyledons</taxon>
        <taxon>Gunneridae</taxon>
        <taxon>Pentapetalae</taxon>
        <taxon>asterids</taxon>
        <taxon>Ericales</taxon>
        <taxon>Ericaceae</taxon>
        <taxon>Vaccinioideae</taxon>
        <taxon>Vaccinieae</taxon>
        <taxon>Vaccinium</taxon>
    </lineage>
</organism>
<accession>A0ACB7YLJ6</accession>
<keyword evidence="2" id="KW-1185">Reference proteome</keyword>
<proteinExistence type="predicted"/>
<evidence type="ECO:0000313" key="1">
    <source>
        <dbReference type="EMBL" id="KAH7854410.1"/>
    </source>
</evidence>
<sequence>MKRELAFALETQCELTTSGLGRTRGSKARIPSGDLSNGVSDGGGRSRKKNKAESNGPVAIDVDQEEKVTGSDFSDVNVYRRTRRYKESVIKDKSKCNVDEGLGKEELGDGSEKNCVSNGGSEAVPMAVETVSIDKTKCNLDEALINEELRDGCKKREGGFEVVPMAVGDSKEVKNVEDNEVIKNNEVANDVNNGVKKLMLVEAPRRITRSTMNSEASSSDNGRVLSAEANGSSVACASGTETKELEMIMSEKKVSPSRSIPTTVKELLSTGLLEGYPVFYNRGNKVDLLTLFFIFHWTCLEMYLLCVTEKHMRARDTMFVFASLCIYVMGLGFARIAIIGISDAVLRGMIKDIGILCFCHLCKGSRVVRPGVFEIHACNSYRRAAQYICLENGKNLLEVVKACRNSPLNMLEETILKVIGPLPEKESFSCHNCKGSFLATTAEKVEQLCPSCAVLKNSEAAIAETTDTNARTSQPILAPRRFTRSANVTVPLEDRNLESVIKDRSLNQALSPKSSETSSVHILSCKKNQGRKKQNSSGSPSVSQPTASTSAHRSLKTNSQGKTIKKVSKPVSARKSNRSASAKISSQHQSQSNITRKSTKAILSPRPSKSASLNLSPLDKNKWKITKKDQGLHKLVFEDGGLPDGTEVAYYSRGKKLLDGYLKGQGIFCTCCSSEVSPSQFEAHAGWASRKKPYQYIYTSNGVSLHEFAISLLKGRKDSAKDNDDLCIICADGGNLLLCDVCPRAFHIECASLTSIPRGKWYCQYCQNMFQREKFVEFNANALAAGRVSGVDPIEQITKRCIRTVKNPEDAEVFACVLCRSFNFRKSGFGSFTVIVCDQCEKEYHVGCLKKHDMADLQELPKGKWFCCMDCERISSALQNLLIRGEERIPDSLLDVMKKKHEEKVPDTPTDLDVKWRVLSGKIASPETRLFLSKAVAIFHDCFDPIVDSATGRDFIPSMVYGRNIRGQDFAGMYCAVLTLNSCVVSAGIFRVFGQEIAELPLVATSSDKQGKGYFQVLFSCIEKLLAALNVKWLVLPAASEAESIWTEKFGFEKMPVEQLSNFRKTCWQMLTFTGTSMLQKMVPPSQIVDQHAVDAKQHAADAAMESS</sequence>